<evidence type="ECO:0000259" key="2">
    <source>
        <dbReference type="PROSITE" id="PS51857"/>
    </source>
</evidence>
<evidence type="ECO:0000256" key="1">
    <source>
        <dbReference type="SAM" id="MobiDB-lite"/>
    </source>
</evidence>
<dbReference type="SUPFAM" id="SSF50249">
    <property type="entry name" value="Nucleic acid-binding proteins"/>
    <property type="match status" value="1"/>
</dbReference>
<dbReference type="PRINTS" id="PR00050">
    <property type="entry name" value="COLDSHOCK"/>
</dbReference>
<name>A0A6C0JGF2_9ZZZZ</name>
<dbReference type="PROSITE" id="PS51857">
    <property type="entry name" value="CSD_2"/>
    <property type="match status" value="1"/>
</dbReference>
<dbReference type="EMBL" id="MN740404">
    <property type="protein sequence ID" value="QHU04712.1"/>
    <property type="molecule type" value="Genomic_DNA"/>
</dbReference>
<protein>
    <recommendedName>
        <fullName evidence="2">CSD domain-containing protein</fullName>
    </recommendedName>
</protein>
<dbReference type="InterPro" id="IPR012340">
    <property type="entry name" value="NA-bd_OB-fold"/>
</dbReference>
<dbReference type="GO" id="GO:0003676">
    <property type="term" value="F:nucleic acid binding"/>
    <property type="evidence" value="ECO:0007669"/>
    <property type="project" value="InterPro"/>
</dbReference>
<dbReference type="Pfam" id="PF00313">
    <property type="entry name" value="CSD"/>
    <property type="match status" value="1"/>
</dbReference>
<accession>A0A6C0JGF2</accession>
<dbReference type="CDD" id="cd04458">
    <property type="entry name" value="CSP_CDS"/>
    <property type="match status" value="1"/>
</dbReference>
<dbReference type="InterPro" id="IPR011129">
    <property type="entry name" value="CSD"/>
</dbReference>
<dbReference type="AlphaFoldDB" id="A0A6C0JGF2"/>
<dbReference type="InterPro" id="IPR002059">
    <property type="entry name" value="CSP_DNA-bd"/>
</dbReference>
<dbReference type="Gene3D" id="2.40.50.140">
    <property type="entry name" value="Nucleic acid-binding proteins"/>
    <property type="match status" value="1"/>
</dbReference>
<reference evidence="3" key="1">
    <citation type="journal article" date="2020" name="Nature">
        <title>Giant virus diversity and host interactions through global metagenomics.</title>
        <authorList>
            <person name="Schulz F."/>
            <person name="Roux S."/>
            <person name="Paez-Espino D."/>
            <person name="Jungbluth S."/>
            <person name="Walsh D.A."/>
            <person name="Denef V.J."/>
            <person name="McMahon K.D."/>
            <person name="Konstantinidis K.T."/>
            <person name="Eloe-Fadrosh E.A."/>
            <person name="Kyrpides N.C."/>
            <person name="Woyke T."/>
        </authorList>
    </citation>
    <scope>NUCLEOTIDE SEQUENCE</scope>
    <source>
        <strain evidence="3">GVMAG-M-3300027708-5</strain>
    </source>
</reference>
<dbReference type="SMART" id="SM00357">
    <property type="entry name" value="CSP"/>
    <property type="match status" value="1"/>
</dbReference>
<feature type="region of interest" description="Disordered" evidence="1">
    <location>
        <begin position="97"/>
        <end position="169"/>
    </location>
</feature>
<dbReference type="PANTHER" id="PTHR46565:SF20">
    <property type="entry name" value="COLD SHOCK DOMAIN-CONTAINING PROTEIN 4"/>
    <property type="match status" value="1"/>
</dbReference>
<proteinExistence type="predicted"/>
<organism evidence="3">
    <name type="scientific">viral metagenome</name>
    <dbReference type="NCBI Taxonomy" id="1070528"/>
    <lineage>
        <taxon>unclassified sequences</taxon>
        <taxon>metagenomes</taxon>
        <taxon>organismal metagenomes</taxon>
    </lineage>
</organism>
<evidence type="ECO:0000313" key="3">
    <source>
        <dbReference type="EMBL" id="QHU04712.1"/>
    </source>
</evidence>
<dbReference type="PANTHER" id="PTHR46565">
    <property type="entry name" value="COLD SHOCK DOMAIN PROTEIN 2"/>
    <property type="match status" value="1"/>
</dbReference>
<sequence>MSSTQETIADTQSSRLLGQVKWFNNKAGYGFITVSDGEQAGKDIFIHYSTIRVTNSQYKYLVQGEYVEFTLTKSTGEVHEFQASDVSGIKGGSLMCETRRVSRAAPSSSEGGEGDGQDKPRTYRKYPNNNGGSSRPKEDAGEFTTVRRKKPQVARRPAPGPKSVPTESA</sequence>
<feature type="domain" description="CSD" evidence="2">
    <location>
        <begin position="15"/>
        <end position="88"/>
    </location>
</feature>